<name>A0A1E1LIR7_9HELO</name>
<dbReference type="InterPro" id="IPR055795">
    <property type="entry name" value="DUF7371"/>
</dbReference>
<evidence type="ECO:0000256" key="1">
    <source>
        <dbReference type="SAM" id="MobiDB-lite"/>
    </source>
</evidence>
<gene>
    <name evidence="4" type="ORF">RAG0_14861</name>
</gene>
<feature type="compositionally biased region" description="Low complexity" evidence="1">
    <location>
        <begin position="413"/>
        <end position="424"/>
    </location>
</feature>
<evidence type="ECO:0000313" key="5">
    <source>
        <dbReference type="Proteomes" id="UP000178912"/>
    </source>
</evidence>
<feature type="chain" id="PRO_5009447108" description="DUF7371 domain-containing protein" evidence="2">
    <location>
        <begin position="29"/>
        <end position="866"/>
    </location>
</feature>
<evidence type="ECO:0000256" key="2">
    <source>
        <dbReference type="SAM" id="SignalP"/>
    </source>
</evidence>
<dbReference type="AlphaFoldDB" id="A0A1E1LIR7"/>
<keyword evidence="5" id="KW-1185">Reference proteome</keyword>
<organism evidence="4 5">
    <name type="scientific">Rhynchosporium agropyri</name>
    <dbReference type="NCBI Taxonomy" id="914238"/>
    <lineage>
        <taxon>Eukaryota</taxon>
        <taxon>Fungi</taxon>
        <taxon>Dikarya</taxon>
        <taxon>Ascomycota</taxon>
        <taxon>Pezizomycotina</taxon>
        <taxon>Leotiomycetes</taxon>
        <taxon>Helotiales</taxon>
        <taxon>Ploettnerulaceae</taxon>
        <taxon>Rhynchosporium</taxon>
    </lineage>
</organism>
<dbReference type="EMBL" id="FJUX01000127">
    <property type="protein sequence ID" value="CZT10373.1"/>
    <property type="molecule type" value="Genomic_DNA"/>
</dbReference>
<keyword evidence="2" id="KW-0732">Signal</keyword>
<feature type="compositionally biased region" description="Polar residues" evidence="1">
    <location>
        <begin position="401"/>
        <end position="412"/>
    </location>
</feature>
<feature type="domain" description="DUF7371" evidence="3">
    <location>
        <begin position="655"/>
        <end position="851"/>
    </location>
</feature>
<evidence type="ECO:0000259" key="3">
    <source>
        <dbReference type="Pfam" id="PF24086"/>
    </source>
</evidence>
<feature type="region of interest" description="Disordered" evidence="1">
    <location>
        <begin position="401"/>
        <end position="424"/>
    </location>
</feature>
<dbReference type="Proteomes" id="UP000178912">
    <property type="component" value="Unassembled WGS sequence"/>
</dbReference>
<dbReference type="Pfam" id="PF24086">
    <property type="entry name" value="DUF7371"/>
    <property type="match status" value="1"/>
</dbReference>
<feature type="signal peptide" evidence="2">
    <location>
        <begin position="1"/>
        <end position="28"/>
    </location>
</feature>
<accession>A0A1E1LIR7</accession>
<dbReference type="OrthoDB" id="5385013at2759"/>
<evidence type="ECO:0000313" key="4">
    <source>
        <dbReference type="EMBL" id="CZT10373.1"/>
    </source>
</evidence>
<protein>
    <recommendedName>
        <fullName evidence="3">DUF7371 domain-containing protein</fullName>
    </recommendedName>
</protein>
<proteinExistence type="predicted"/>
<reference evidence="5" key="1">
    <citation type="submission" date="2016-03" db="EMBL/GenBank/DDBJ databases">
        <authorList>
            <person name="Guldener U."/>
        </authorList>
    </citation>
    <scope>NUCLEOTIDE SEQUENCE [LARGE SCALE GENOMIC DNA]</scope>
    <source>
        <strain evidence="5">04CH-RAC-A.6.1</strain>
    </source>
</reference>
<sequence length="866" mass="89369">MRSRILNALMGVVGLAAIVASAPAPALSSDNSDVCATISTIFVTVHEPTTVTVHDAATNTVHLSYGAAPLPTTTITRTATFRSTSTIDPVATIYLTDSKGPDGIKAATSTSIPYDTTIYETVTVTRHQTGYISPASISTVLTSVVEDGITFWLSEQTPGPPRSDVITTSVVTFQPVNTPMGTTSRTTTLTIHSTVFSTQRQTLTRSLSAFKASTAMTSGAHAASSSGTAPAPVPTTTSWIGWNTTSTAGGIFFPGATNPVKSSKSEISLITEETVDIYKTTYNSYSISAYTAKEGFDVLTTSNSFDHRSSTSTAEGAWTTVLIGGETVSWNAHGVTQSYANSSMSAPYANPTSVSHTFASADPSSTSSAEGVWTTSVVNGQTVSWNGNSVTSTCIESSTRAPYTNTSSMAPQSTGMSAGSTSSANPASMSSSVSIFSSSSIESATSAEPATTTTGSVLGEVTSLLSRLVSSALLSISVSTATVIPLPVSSSTLVSATQVVNSTIASATSVEPAPTNTDSVLANVTSLSSSSVSAVPSISVSTATVIPLPAFSSTLLSATQVATSSLITSVNPGLPSSSTSAPLSSAMAVISGSIVSEDTTLLSISSTAIASSRMRSTSGSRSFLTFVSTSTDPNAVSTTSNAATAASTGPSNCGEVGDFVLNFDDIPPLSISNDSTFAQAQPLFSPYHHFDFSRGFTVGPPPVDPFVPESKPLLAEFTPYIGLSNDDGDSASGYMGNVDHGATSCFSFNFYGASFGCDSLGPDCHFNFTGYSYNAADQSTKPVASEQKVISACPTLKSLDCVLTPVTLSPSFEKLDSIRIDVTVNDVPKIWWMDNVRLGWSDNTCEKGMCRAMAPALGFALPLKKV</sequence>